<dbReference type="AlphaFoldDB" id="X1BT88"/>
<sequence>QKDNSKEIKSREIPKVISKPEPEQVKDAASLDEVSESVSTLNKDLKQSLLELKIKKANISKMSIDFDMKELMGEITPIELQEKKDKLNAIIQKIDDEIKELEKLLSD</sequence>
<dbReference type="EMBL" id="BART01015666">
    <property type="protein sequence ID" value="GAG87403.1"/>
    <property type="molecule type" value="Genomic_DNA"/>
</dbReference>
<evidence type="ECO:0000313" key="3">
    <source>
        <dbReference type="EMBL" id="GAG87403.1"/>
    </source>
</evidence>
<feature type="non-terminal residue" evidence="3">
    <location>
        <position position="1"/>
    </location>
</feature>
<keyword evidence="1" id="KW-0175">Coiled coil</keyword>
<proteinExistence type="predicted"/>
<protein>
    <submittedName>
        <fullName evidence="3">Uncharacterized protein</fullName>
    </submittedName>
</protein>
<feature type="region of interest" description="Disordered" evidence="2">
    <location>
        <begin position="1"/>
        <end position="31"/>
    </location>
</feature>
<feature type="coiled-coil region" evidence="1">
    <location>
        <begin position="80"/>
        <end position="107"/>
    </location>
</feature>
<feature type="compositionally biased region" description="Basic and acidic residues" evidence="2">
    <location>
        <begin position="1"/>
        <end position="26"/>
    </location>
</feature>
<comment type="caution">
    <text evidence="3">The sequence shown here is derived from an EMBL/GenBank/DDBJ whole genome shotgun (WGS) entry which is preliminary data.</text>
</comment>
<organism evidence="3">
    <name type="scientific">marine sediment metagenome</name>
    <dbReference type="NCBI Taxonomy" id="412755"/>
    <lineage>
        <taxon>unclassified sequences</taxon>
        <taxon>metagenomes</taxon>
        <taxon>ecological metagenomes</taxon>
    </lineage>
</organism>
<gene>
    <name evidence="3" type="ORF">S01H4_30363</name>
</gene>
<evidence type="ECO:0000256" key="2">
    <source>
        <dbReference type="SAM" id="MobiDB-lite"/>
    </source>
</evidence>
<name>X1BT88_9ZZZZ</name>
<evidence type="ECO:0000256" key="1">
    <source>
        <dbReference type="SAM" id="Coils"/>
    </source>
</evidence>
<reference evidence="3" key="1">
    <citation type="journal article" date="2014" name="Front. Microbiol.">
        <title>High frequency of phylogenetically diverse reductive dehalogenase-homologous genes in deep subseafloor sedimentary metagenomes.</title>
        <authorList>
            <person name="Kawai M."/>
            <person name="Futagami T."/>
            <person name="Toyoda A."/>
            <person name="Takaki Y."/>
            <person name="Nishi S."/>
            <person name="Hori S."/>
            <person name="Arai W."/>
            <person name="Tsubouchi T."/>
            <person name="Morono Y."/>
            <person name="Uchiyama I."/>
            <person name="Ito T."/>
            <person name="Fujiyama A."/>
            <person name="Inagaki F."/>
            <person name="Takami H."/>
        </authorList>
    </citation>
    <scope>NUCLEOTIDE SEQUENCE</scope>
    <source>
        <strain evidence="3">Expedition CK06-06</strain>
    </source>
</reference>
<accession>X1BT88</accession>